<dbReference type="RefSeq" id="WP_269416772.1">
    <property type="nucleotide sequence ID" value="NZ_JAPWGL010000005.1"/>
</dbReference>
<protein>
    <submittedName>
        <fullName evidence="3">Molybdopterin-dependent oxidoreductase</fullName>
    </submittedName>
</protein>
<evidence type="ECO:0000256" key="1">
    <source>
        <dbReference type="SAM" id="SignalP"/>
    </source>
</evidence>
<sequence length="168" mass="18239">MKKCTCAAIAFLFLTVGLTTFAAAQVEAEAVVKVGGVLTGPRSITVADLQNLERVQVSRKDKDNKKHQYTGVSLSALLVQCGATTGKDLRGKNLTKYVIAEASDGYQVIFSLAELDPEFSDDKIILADTIDNAPLAPADGPFRIIVQKDKRPARCIKQVRSIRIEFAK</sequence>
<dbReference type="InterPro" id="IPR000572">
    <property type="entry name" value="OxRdtase_Mopterin-bd_dom"/>
</dbReference>
<organism evidence="3 4">
    <name type="scientific">Pedobacter rhodius</name>
    <dbReference type="NCBI Taxonomy" id="3004098"/>
    <lineage>
        <taxon>Bacteria</taxon>
        <taxon>Pseudomonadati</taxon>
        <taxon>Bacteroidota</taxon>
        <taxon>Sphingobacteriia</taxon>
        <taxon>Sphingobacteriales</taxon>
        <taxon>Sphingobacteriaceae</taxon>
        <taxon>Pedobacter</taxon>
    </lineage>
</organism>
<keyword evidence="4" id="KW-1185">Reference proteome</keyword>
<evidence type="ECO:0000259" key="2">
    <source>
        <dbReference type="Pfam" id="PF00174"/>
    </source>
</evidence>
<proteinExistence type="predicted"/>
<comment type="caution">
    <text evidence="3">The sequence shown here is derived from an EMBL/GenBank/DDBJ whole genome shotgun (WGS) entry which is preliminary data.</text>
</comment>
<reference evidence="3" key="1">
    <citation type="submission" date="2022-12" db="EMBL/GenBank/DDBJ databases">
        <title>Genome sequence of SJ11.</title>
        <authorList>
            <person name="Woo H."/>
        </authorList>
    </citation>
    <scope>NUCLEOTIDE SEQUENCE</scope>
    <source>
        <strain evidence="3">SJ11</strain>
    </source>
</reference>
<dbReference type="SUPFAM" id="SSF56524">
    <property type="entry name" value="Oxidoreductase molybdopterin-binding domain"/>
    <property type="match status" value="1"/>
</dbReference>
<evidence type="ECO:0000313" key="4">
    <source>
        <dbReference type="Proteomes" id="UP001144341"/>
    </source>
</evidence>
<dbReference type="Pfam" id="PF00174">
    <property type="entry name" value="Oxidored_molyb"/>
    <property type="match status" value="1"/>
</dbReference>
<feature type="chain" id="PRO_5046664243" evidence="1">
    <location>
        <begin position="23"/>
        <end position="168"/>
    </location>
</feature>
<accession>A0ABT4L1Q8</accession>
<dbReference type="EMBL" id="JAPWGL010000005">
    <property type="protein sequence ID" value="MCZ4225112.1"/>
    <property type="molecule type" value="Genomic_DNA"/>
</dbReference>
<feature type="signal peptide" evidence="1">
    <location>
        <begin position="1"/>
        <end position="22"/>
    </location>
</feature>
<dbReference type="Gene3D" id="3.90.420.10">
    <property type="entry name" value="Oxidoreductase, molybdopterin-binding domain"/>
    <property type="match status" value="1"/>
</dbReference>
<dbReference type="InterPro" id="IPR036374">
    <property type="entry name" value="OxRdtase_Mopterin-bd_sf"/>
</dbReference>
<evidence type="ECO:0000313" key="3">
    <source>
        <dbReference type="EMBL" id="MCZ4225112.1"/>
    </source>
</evidence>
<name>A0ABT4L1Q8_9SPHI</name>
<dbReference type="Proteomes" id="UP001144341">
    <property type="component" value="Unassembled WGS sequence"/>
</dbReference>
<gene>
    <name evidence="3" type="ORF">O0931_17500</name>
</gene>
<feature type="domain" description="Oxidoreductase molybdopterin-binding" evidence="2">
    <location>
        <begin position="66"/>
        <end position="164"/>
    </location>
</feature>
<keyword evidence="1" id="KW-0732">Signal</keyword>